<comment type="subcellular location">
    <subcellularLocation>
        <location evidence="1">Membrane</location>
        <topology evidence="1">Multi-pass membrane protein</topology>
    </subcellularLocation>
</comment>
<evidence type="ECO:0000256" key="3">
    <source>
        <dbReference type="ARBA" id="ARBA00022692"/>
    </source>
</evidence>
<keyword evidence="3 6" id="KW-0812">Transmembrane</keyword>
<evidence type="ECO:0000256" key="4">
    <source>
        <dbReference type="ARBA" id="ARBA00022989"/>
    </source>
</evidence>
<feature type="transmembrane region" description="Helical" evidence="6">
    <location>
        <begin position="55"/>
        <end position="79"/>
    </location>
</feature>
<dbReference type="Proteomes" id="UP000334820">
    <property type="component" value="Unassembled WGS sequence"/>
</dbReference>
<dbReference type="Pfam" id="PF02683">
    <property type="entry name" value="DsbD_TM"/>
    <property type="match status" value="1"/>
</dbReference>
<dbReference type="AlphaFoldDB" id="A0A5J4K245"/>
<evidence type="ECO:0000256" key="2">
    <source>
        <dbReference type="ARBA" id="ARBA00006143"/>
    </source>
</evidence>
<feature type="transmembrane region" description="Helical" evidence="6">
    <location>
        <begin position="211"/>
        <end position="232"/>
    </location>
</feature>
<keyword evidence="5 6" id="KW-0472">Membrane</keyword>
<feature type="transmembrane region" description="Helical" evidence="6">
    <location>
        <begin position="170"/>
        <end position="190"/>
    </location>
</feature>
<accession>A0A5J4K245</accession>
<dbReference type="GO" id="GO:0016020">
    <property type="term" value="C:membrane"/>
    <property type="evidence" value="ECO:0007669"/>
    <property type="project" value="UniProtKB-SubCell"/>
</dbReference>
<feature type="transmembrane region" description="Helical" evidence="6">
    <location>
        <begin position="91"/>
        <end position="112"/>
    </location>
</feature>
<proteinExistence type="inferred from homology"/>
<reference evidence="8 9" key="1">
    <citation type="journal article" date="2019" name="Int. J. Syst. Evol. Microbiol.">
        <title>Thermogemmatispora aurantia sp. nov. and Thermogemmatispora argillosa sp. nov., within the class Ktedonobacteria, and emended description of the genus Thermogemmatispora.</title>
        <authorList>
            <person name="Zheng Y."/>
            <person name="Wang C.M."/>
            <person name="Sakai Y."/>
            <person name="Abe K."/>
            <person name="Yokota A."/>
            <person name="Yabe S."/>
        </authorList>
    </citation>
    <scope>NUCLEOTIDE SEQUENCE [LARGE SCALE GENOMIC DNA]</scope>
    <source>
        <strain evidence="8 9">A1-2</strain>
    </source>
</reference>
<dbReference type="PANTHER" id="PTHR31272">
    <property type="entry name" value="CYTOCHROME C-TYPE BIOGENESIS PROTEIN HI_1454-RELATED"/>
    <property type="match status" value="1"/>
</dbReference>
<keyword evidence="4 6" id="KW-1133">Transmembrane helix</keyword>
<dbReference type="RefSeq" id="WP_151727831.1">
    <property type="nucleotide sequence ID" value="NZ_BKZV01000002.1"/>
</dbReference>
<keyword evidence="9" id="KW-1185">Reference proteome</keyword>
<feature type="transmembrane region" description="Helical" evidence="6">
    <location>
        <begin position="12"/>
        <end position="34"/>
    </location>
</feature>
<evidence type="ECO:0000313" key="9">
    <source>
        <dbReference type="Proteomes" id="UP000334820"/>
    </source>
</evidence>
<evidence type="ECO:0000256" key="6">
    <source>
        <dbReference type="SAM" id="Phobius"/>
    </source>
</evidence>
<name>A0A5J4K245_9CHLR</name>
<sequence length="242" mass="25244">MGMGSQVSVGIAFLAGLASFLSPCVLPLVPIYLAQLVGESVYQSTRGGGSLTARLTTFLHAALFVLGFTCAFVALGATASALGSFLRANQLLLREIGGVLLVIIGLHLTGLLQIPLLSRQKRFEFRPARPGPLASFVIGLVFAIGWTPCVGLILGSILGLAANAATLREGVLLLLSYSLGLGLPFLLLGLGLNQVSAALKLLKPHLGKIEVATGIVMALAGLAIFFNLLPALNHYFNWGLSL</sequence>
<evidence type="ECO:0000259" key="7">
    <source>
        <dbReference type="Pfam" id="PF02683"/>
    </source>
</evidence>
<dbReference type="GO" id="GO:0017004">
    <property type="term" value="P:cytochrome complex assembly"/>
    <property type="evidence" value="ECO:0007669"/>
    <property type="project" value="InterPro"/>
</dbReference>
<dbReference type="EMBL" id="BKZV01000002">
    <property type="protein sequence ID" value="GER83008.1"/>
    <property type="molecule type" value="Genomic_DNA"/>
</dbReference>
<feature type="transmembrane region" description="Helical" evidence="6">
    <location>
        <begin position="133"/>
        <end position="158"/>
    </location>
</feature>
<dbReference type="InterPro" id="IPR051790">
    <property type="entry name" value="Cytochrome_c-biogenesis_DsbD"/>
</dbReference>
<feature type="domain" description="Cytochrome C biogenesis protein transmembrane" evidence="7">
    <location>
        <begin position="9"/>
        <end position="194"/>
    </location>
</feature>
<dbReference type="PANTHER" id="PTHR31272:SF4">
    <property type="entry name" value="CYTOCHROME C-TYPE BIOGENESIS PROTEIN HI_1454-RELATED"/>
    <property type="match status" value="1"/>
</dbReference>
<gene>
    <name evidence="8" type="primary">ccdA</name>
    <name evidence="8" type="ORF">KTAU_16450</name>
</gene>
<organism evidence="8 9">
    <name type="scientific">Thermogemmatispora aurantia</name>
    <dbReference type="NCBI Taxonomy" id="2045279"/>
    <lineage>
        <taxon>Bacteria</taxon>
        <taxon>Bacillati</taxon>
        <taxon>Chloroflexota</taxon>
        <taxon>Ktedonobacteria</taxon>
        <taxon>Thermogemmatisporales</taxon>
        <taxon>Thermogemmatisporaceae</taxon>
        <taxon>Thermogemmatispora</taxon>
    </lineage>
</organism>
<evidence type="ECO:0000256" key="5">
    <source>
        <dbReference type="ARBA" id="ARBA00023136"/>
    </source>
</evidence>
<protein>
    <submittedName>
        <fullName evidence="8">Cytochrome C biogenesis protein CcdA</fullName>
    </submittedName>
</protein>
<evidence type="ECO:0000313" key="8">
    <source>
        <dbReference type="EMBL" id="GER83008.1"/>
    </source>
</evidence>
<evidence type="ECO:0000256" key="1">
    <source>
        <dbReference type="ARBA" id="ARBA00004141"/>
    </source>
</evidence>
<comment type="caution">
    <text evidence="8">The sequence shown here is derived from an EMBL/GenBank/DDBJ whole genome shotgun (WGS) entry which is preliminary data.</text>
</comment>
<comment type="similarity">
    <text evidence="2">Belongs to the DsbD family.</text>
</comment>
<dbReference type="InterPro" id="IPR003834">
    <property type="entry name" value="Cyt_c_assmbl_TM_dom"/>
</dbReference>